<dbReference type="InterPro" id="IPR001962">
    <property type="entry name" value="Asn_synthase"/>
</dbReference>
<keyword evidence="8" id="KW-0028">Amino-acid biosynthesis</keyword>
<feature type="domain" description="Glutamine amidotransferase type-2" evidence="10">
    <location>
        <begin position="2"/>
        <end position="210"/>
    </location>
</feature>
<reference evidence="11 12" key="1">
    <citation type="submission" date="2020-02" db="EMBL/GenBank/DDBJ databases">
        <title>Out from the shadows clarifying the taxonomy of the family Cryomorphaceae and related taxa by utilizing the GTDB taxonomic framework.</title>
        <authorList>
            <person name="Bowman J.P."/>
        </authorList>
    </citation>
    <scope>NUCLEOTIDE SEQUENCE [LARGE SCALE GENOMIC DNA]</scope>
    <source>
        <strain evidence="11 12">QSSC 1-22</strain>
    </source>
</reference>
<accession>A0A7K3WUB2</accession>
<feature type="active site" description="For GATase activity" evidence="8">
    <location>
        <position position="2"/>
    </location>
</feature>
<evidence type="ECO:0000256" key="2">
    <source>
        <dbReference type="ARBA" id="ARBA00005752"/>
    </source>
</evidence>
<dbReference type="Gene3D" id="3.40.50.620">
    <property type="entry name" value="HUPs"/>
    <property type="match status" value="1"/>
</dbReference>
<keyword evidence="4 9" id="KW-0547">Nucleotide-binding</keyword>
<dbReference type="CDD" id="cd01991">
    <property type="entry name" value="Asn_synthase_B_C"/>
    <property type="match status" value="1"/>
</dbReference>
<dbReference type="RefSeq" id="WP_163285877.1">
    <property type="nucleotide sequence ID" value="NZ_JAAGVY010000027.1"/>
</dbReference>
<feature type="binding site" evidence="9">
    <location>
        <position position="98"/>
    </location>
    <ligand>
        <name>L-glutamine</name>
        <dbReference type="ChEBI" id="CHEBI:58359"/>
    </ligand>
</feature>
<dbReference type="SUPFAM" id="SSF56235">
    <property type="entry name" value="N-terminal nucleophile aminohydrolases (Ntn hydrolases)"/>
    <property type="match status" value="1"/>
</dbReference>
<protein>
    <recommendedName>
        <fullName evidence="3">asparagine synthase (glutamine-hydrolyzing)</fullName>
        <ecNumber evidence="3">6.3.5.4</ecNumber>
    </recommendedName>
</protein>
<dbReference type="PIRSF" id="PIRSF001589">
    <property type="entry name" value="Asn_synthetase_glu-h"/>
    <property type="match status" value="1"/>
</dbReference>
<evidence type="ECO:0000259" key="10">
    <source>
        <dbReference type="PROSITE" id="PS51278"/>
    </source>
</evidence>
<evidence type="ECO:0000313" key="11">
    <source>
        <dbReference type="EMBL" id="NEN24482.1"/>
    </source>
</evidence>
<keyword evidence="12" id="KW-1185">Reference proteome</keyword>
<dbReference type="InterPro" id="IPR051786">
    <property type="entry name" value="ASN_synthetase/amidase"/>
</dbReference>
<dbReference type="PANTHER" id="PTHR43284">
    <property type="entry name" value="ASPARAGINE SYNTHETASE (GLUTAMINE-HYDROLYZING)"/>
    <property type="match status" value="1"/>
</dbReference>
<dbReference type="GO" id="GO:0005524">
    <property type="term" value="F:ATP binding"/>
    <property type="evidence" value="ECO:0007669"/>
    <property type="project" value="UniProtKB-KW"/>
</dbReference>
<evidence type="ECO:0000256" key="1">
    <source>
        <dbReference type="ARBA" id="ARBA00005187"/>
    </source>
</evidence>
<dbReference type="PANTHER" id="PTHR43284:SF1">
    <property type="entry name" value="ASPARAGINE SYNTHETASE"/>
    <property type="match status" value="1"/>
</dbReference>
<dbReference type="EMBL" id="JAAGVY010000027">
    <property type="protein sequence ID" value="NEN24482.1"/>
    <property type="molecule type" value="Genomic_DNA"/>
</dbReference>
<dbReference type="Gene3D" id="3.60.20.10">
    <property type="entry name" value="Glutamine Phosphoribosylpyrophosphate, subunit 1, domain 1"/>
    <property type="match status" value="1"/>
</dbReference>
<dbReference type="GO" id="GO:0006529">
    <property type="term" value="P:asparagine biosynthetic process"/>
    <property type="evidence" value="ECO:0007669"/>
    <property type="project" value="UniProtKB-KW"/>
</dbReference>
<comment type="catalytic activity">
    <reaction evidence="7">
        <text>L-aspartate + L-glutamine + ATP + H2O = L-asparagine + L-glutamate + AMP + diphosphate + H(+)</text>
        <dbReference type="Rhea" id="RHEA:12228"/>
        <dbReference type="ChEBI" id="CHEBI:15377"/>
        <dbReference type="ChEBI" id="CHEBI:15378"/>
        <dbReference type="ChEBI" id="CHEBI:29985"/>
        <dbReference type="ChEBI" id="CHEBI:29991"/>
        <dbReference type="ChEBI" id="CHEBI:30616"/>
        <dbReference type="ChEBI" id="CHEBI:33019"/>
        <dbReference type="ChEBI" id="CHEBI:58048"/>
        <dbReference type="ChEBI" id="CHEBI:58359"/>
        <dbReference type="ChEBI" id="CHEBI:456215"/>
        <dbReference type="EC" id="6.3.5.4"/>
    </reaction>
</comment>
<dbReference type="Pfam" id="PF00733">
    <property type="entry name" value="Asn_synthase"/>
    <property type="match status" value="1"/>
</dbReference>
<gene>
    <name evidence="11" type="primary">asnB</name>
    <name evidence="11" type="ORF">G3O08_13310</name>
</gene>
<keyword evidence="11" id="KW-0436">Ligase</keyword>
<dbReference type="SUPFAM" id="SSF52402">
    <property type="entry name" value="Adenine nucleotide alpha hydrolases-like"/>
    <property type="match status" value="1"/>
</dbReference>
<proteinExistence type="inferred from homology"/>
<evidence type="ECO:0000256" key="6">
    <source>
        <dbReference type="ARBA" id="ARBA00022962"/>
    </source>
</evidence>
<keyword evidence="6 8" id="KW-0315">Glutamine amidotransferase</keyword>
<dbReference type="InterPro" id="IPR014729">
    <property type="entry name" value="Rossmann-like_a/b/a_fold"/>
</dbReference>
<comment type="pathway">
    <text evidence="1">Amino-acid biosynthesis; L-asparagine biosynthesis; L-asparagine from L-aspartate (L-Gln route): step 1/1.</text>
</comment>
<sequence>MCGIVGFIAPSLDGINTAAALQSLEHRGPDSDGFVAETCAASRVWLGHRRLSIIDLSAAGNQPMTQDHVTLIYNGEVYNFEELRRTYLSGEAFHSQTDTEVILKLYIRYGIDFVNKLSGDFALAILDRRKQEIFLVRDRMGVKPLYIYEHGGVFAFASEISAFKAAGLSLSLNTQGIGRYLAFKYSPGSETLFTEVSRLMPASILEFDLSTGRQNTSKYWELSREIVPFKGSYADAKSELRHLVENAVKSRLIGDVPIANYLSGGLDSSIIAHYLKGGDNVHFCAVKNQSDLQAEGTTSDGYYAAKLAADWGLDLRKISIGQDTLTEENLRNAVSSCGDLIADGSIIPAMLIAQKAATDHRVVLSGMGADELFLGYNGHFLLRLSQMSQRIPGLKPVIGSAMRSVNAGKGPFKAYRRYLQKWGNNMGKKYEASRYSVVGDVDSALSVFNGDAGFDEYVAPYFSSGKDPFDALFDFEMENFLVKNLHYLDASSMAFGLESRVPFLDHELVTFAAGLPTDYKLNWKMKSKKILKEAYSAEIPAYVTQRRKAGFGMPLRSLLAKDEVLNRLLPLDYFGDRPYFNADAIKKLITAHKSGQQDQSALLYVLISFRIWEEINF</sequence>
<dbReference type="Pfam" id="PF13537">
    <property type="entry name" value="GATase_7"/>
    <property type="match status" value="1"/>
</dbReference>
<evidence type="ECO:0000256" key="3">
    <source>
        <dbReference type="ARBA" id="ARBA00012737"/>
    </source>
</evidence>
<dbReference type="NCBIfam" id="TIGR01536">
    <property type="entry name" value="asn_synth_AEB"/>
    <property type="match status" value="1"/>
</dbReference>
<organism evidence="11 12">
    <name type="scientific">Cryomorpha ignava</name>
    <dbReference type="NCBI Taxonomy" id="101383"/>
    <lineage>
        <taxon>Bacteria</taxon>
        <taxon>Pseudomonadati</taxon>
        <taxon>Bacteroidota</taxon>
        <taxon>Flavobacteriia</taxon>
        <taxon>Flavobacteriales</taxon>
        <taxon>Cryomorphaceae</taxon>
        <taxon>Cryomorpha</taxon>
    </lineage>
</organism>
<dbReference type="InterPro" id="IPR033738">
    <property type="entry name" value="AsnB_N"/>
</dbReference>
<evidence type="ECO:0000313" key="12">
    <source>
        <dbReference type="Proteomes" id="UP000486602"/>
    </source>
</evidence>
<dbReference type="InterPro" id="IPR006426">
    <property type="entry name" value="Asn_synth_AEB"/>
</dbReference>
<dbReference type="InterPro" id="IPR029055">
    <property type="entry name" value="Ntn_hydrolases_N"/>
</dbReference>
<evidence type="ECO:0000256" key="9">
    <source>
        <dbReference type="PIRSR" id="PIRSR001589-2"/>
    </source>
</evidence>
<comment type="caution">
    <text evidence="11">The sequence shown here is derived from an EMBL/GenBank/DDBJ whole genome shotgun (WGS) entry which is preliminary data.</text>
</comment>
<keyword evidence="5 9" id="KW-0067">ATP-binding</keyword>
<evidence type="ECO:0000256" key="7">
    <source>
        <dbReference type="ARBA" id="ARBA00048741"/>
    </source>
</evidence>
<dbReference type="InterPro" id="IPR017932">
    <property type="entry name" value="GATase_2_dom"/>
</dbReference>
<feature type="binding site" evidence="9">
    <location>
        <begin position="365"/>
        <end position="366"/>
    </location>
    <ligand>
        <name>ATP</name>
        <dbReference type="ChEBI" id="CHEBI:30616"/>
    </ligand>
</feature>
<evidence type="ECO:0000256" key="5">
    <source>
        <dbReference type="ARBA" id="ARBA00022840"/>
    </source>
</evidence>
<dbReference type="GO" id="GO:0005829">
    <property type="term" value="C:cytosol"/>
    <property type="evidence" value="ECO:0007669"/>
    <property type="project" value="TreeGrafter"/>
</dbReference>
<dbReference type="Proteomes" id="UP000486602">
    <property type="component" value="Unassembled WGS sequence"/>
</dbReference>
<keyword evidence="8" id="KW-0061">Asparagine biosynthesis</keyword>
<dbReference type="GO" id="GO:0004066">
    <property type="term" value="F:asparagine synthase (glutamine-hydrolyzing) activity"/>
    <property type="evidence" value="ECO:0007669"/>
    <property type="project" value="UniProtKB-EC"/>
</dbReference>
<evidence type="ECO:0000256" key="4">
    <source>
        <dbReference type="ARBA" id="ARBA00022741"/>
    </source>
</evidence>
<name>A0A7K3WUB2_9FLAO</name>
<dbReference type="EC" id="6.3.5.4" evidence="3"/>
<dbReference type="CDD" id="cd00712">
    <property type="entry name" value="AsnB"/>
    <property type="match status" value="1"/>
</dbReference>
<dbReference type="AlphaFoldDB" id="A0A7K3WUB2"/>
<comment type="similarity">
    <text evidence="2">Belongs to the asparagine synthetase family.</text>
</comment>
<dbReference type="PROSITE" id="PS51278">
    <property type="entry name" value="GATASE_TYPE_2"/>
    <property type="match status" value="1"/>
</dbReference>
<evidence type="ECO:0000256" key="8">
    <source>
        <dbReference type="PIRSR" id="PIRSR001589-1"/>
    </source>
</evidence>